<proteinExistence type="predicted"/>
<dbReference type="Proteomes" id="UP001062846">
    <property type="component" value="Chromosome 3"/>
</dbReference>
<comment type="caution">
    <text evidence="1">The sequence shown here is derived from an EMBL/GenBank/DDBJ whole genome shotgun (WGS) entry which is preliminary data.</text>
</comment>
<reference evidence="1" key="1">
    <citation type="submission" date="2022-02" db="EMBL/GenBank/DDBJ databases">
        <title>Plant Genome Project.</title>
        <authorList>
            <person name="Zhang R.-G."/>
        </authorList>
    </citation>
    <scope>NUCLEOTIDE SEQUENCE</scope>
    <source>
        <strain evidence="1">AT1</strain>
    </source>
</reference>
<sequence length="891" mass="100177">MVKITGEHQALCPASRFASQGECCFSPLSLFLSLCKTFSERSDMATDGDRTTNFSRTFKYLFATQFLSRGIPFIFNSWIIRHLTEKDYALYAVQFHLFVTCILFLSREGFRRACMRADIKWYFLVRQLRQLAVSVDWCVLALPVLCPELDDGSAGENVSKLLKVAWMTVPFGILITVIACILVFWWQELSYSNPYGQAILINGLACVLELLAEPLYILSQNLLFLRLRLVVESAATLSRCMTTCILIVMEPDMEKGIVFAVSQAAYGACLFFCYWGYFLLFRAIKSSDLLPFRVGSIMNYDRQLSDMCMLFTLQSFRKLILQEGEKFVLVWFDTTYNQAVYGLVDKLGSLVVRLIFLPFEESSYATFAKSATAEDARKSWKLGSSLTDALKLVLLIGLVVMAFGPSYSYSLIRLLYGQKWSDGEASSVLRYYCLYVIVLAMNGTSEAFLHAVATENQLKRSNDSLLVFSVIYLALNVVLIQSAGAVGLIVANSLSILFIFLSTLNFGLITANISFPSWNCWSFCSVLNVSSTLSIIDSASFSFRSCLPSGWAVLLFSGITTLVSEKLFLDHQNFWPSFLLHLSVGLTCFCISSVVIFVQKKIVVAACKDTYMRNGDRKETMYSLKKPVMIREVWARNLEDELFLIDHILPCYPYIAMDTEFPGTIYSPAIEKHQLSHLSPDQNYSVMKANVDALKLIQLGLTLSDSGGNLPGTHCSYVWEFNFRDFNMDVDSHNPDSIALLKQQGIDFQRNMKYGIDSARFGRLVLGSRILSPMVNWITFHGAYDFGFLLKILTGRRLPEDLSMFMGLVNTYFGGAVYDMKHMMRNCDGLYGGLERVAKTLGVDRVAGKSHQAGSDSLLIMQTLVKLIASYFGGKGGKQVIEFRSALYGLN</sequence>
<dbReference type="EMBL" id="CM046390">
    <property type="protein sequence ID" value="KAI8564571.1"/>
    <property type="molecule type" value="Genomic_DNA"/>
</dbReference>
<evidence type="ECO:0000313" key="1">
    <source>
        <dbReference type="EMBL" id="KAI8564571.1"/>
    </source>
</evidence>
<evidence type="ECO:0000313" key="2">
    <source>
        <dbReference type="Proteomes" id="UP001062846"/>
    </source>
</evidence>
<keyword evidence="2" id="KW-1185">Reference proteome</keyword>
<gene>
    <name evidence="1" type="ORF">RHMOL_Rhmol03G0190900</name>
</gene>
<accession>A0ACC0PHE0</accession>
<protein>
    <submittedName>
        <fullName evidence="1">Uncharacterized protein</fullName>
    </submittedName>
</protein>
<organism evidence="1 2">
    <name type="scientific">Rhododendron molle</name>
    <name type="common">Chinese azalea</name>
    <name type="synonym">Azalea mollis</name>
    <dbReference type="NCBI Taxonomy" id="49168"/>
    <lineage>
        <taxon>Eukaryota</taxon>
        <taxon>Viridiplantae</taxon>
        <taxon>Streptophyta</taxon>
        <taxon>Embryophyta</taxon>
        <taxon>Tracheophyta</taxon>
        <taxon>Spermatophyta</taxon>
        <taxon>Magnoliopsida</taxon>
        <taxon>eudicotyledons</taxon>
        <taxon>Gunneridae</taxon>
        <taxon>Pentapetalae</taxon>
        <taxon>asterids</taxon>
        <taxon>Ericales</taxon>
        <taxon>Ericaceae</taxon>
        <taxon>Ericoideae</taxon>
        <taxon>Rhodoreae</taxon>
        <taxon>Rhododendron</taxon>
    </lineage>
</organism>
<name>A0ACC0PHE0_RHOML</name>